<feature type="domain" description="ChlI/MoxR AAA lid" evidence="6">
    <location>
        <begin position="262"/>
        <end position="329"/>
    </location>
</feature>
<organism evidence="7 8">
    <name type="scientific">Streptomonospora litoralis</name>
    <dbReference type="NCBI Taxonomy" id="2498135"/>
    <lineage>
        <taxon>Bacteria</taxon>
        <taxon>Bacillati</taxon>
        <taxon>Actinomycetota</taxon>
        <taxon>Actinomycetes</taxon>
        <taxon>Streptosporangiales</taxon>
        <taxon>Nocardiopsidaceae</taxon>
        <taxon>Streptomonospora</taxon>
    </lineage>
</organism>
<dbReference type="Gene3D" id="1.10.8.80">
    <property type="entry name" value="Magnesium chelatase subunit I, C-Terminal domain"/>
    <property type="match status" value="1"/>
</dbReference>
<dbReference type="FunFam" id="3.40.50.300:FF:000640">
    <property type="entry name" value="MoxR family ATPase"/>
    <property type="match status" value="1"/>
</dbReference>
<protein>
    <submittedName>
        <fullName evidence="7">ATPase RavA</fullName>
        <ecNumber evidence="7">3.6.3.-</ecNumber>
    </submittedName>
</protein>
<dbReference type="EMBL" id="CP036455">
    <property type="protein sequence ID" value="QBI56322.1"/>
    <property type="molecule type" value="Genomic_DNA"/>
</dbReference>
<name>A0A4V0ZKA7_9ACTN</name>
<proteinExistence type="inferred from homology"/>
<dbReference type="GO" id="GO:0005524">
    <property type="term" value="F:ATP binding"/>
    <property type="evidence" value="ECO:0007669"/>
    <property type="project" value="UniProtKB-KW"/>
</dbReference>
<dbReference type="SUPFAM" id="SSF52540">
    <property type="entry name" value="P-loop containing nucleoside triphosphate hydrolases"/>
    <property type="match status" value="1"/>
</dbReference>
<dbReference type="CDD" id="cd00009">
    <property type="entry name" value="AAA"/>
    <property type="match status" value="1"/>
</dbReference>
<dbReference type="Gene3D" id="3.40.50.300">
    <property type="entry name" value="P-loop containing nucleotide triphosphate hydrolases"/>
    <property type="match status" value="1"/>
</dbReference>
<dbReference type="PANTHER" id="PTHR42759:SF5">
    <property type="entry name" value="METHANOL DEHYDROGENASE REGULATOR"/>
    <property type="match status" value="1"/>
</dbReference>
<accession>A0A4V0ZKA7</accession>
<evidence type="ECO:0000256" key="2">
    <source>
        <dbReference type="ARBA" id="ARBA00022840"/>
    </source>
</evidence>
<feature type="region of interest" description="Disordered" evidence="4">
    <location>
        <begin position="1"/>
        <end position="32"/>
    </location>
</feature>
<dbReference type="Pfam" id="PF17863">
    <property type="entry name" value="AAA_lid_2"/>
    <property type="match status" value="1"/>
</dbReference>
<evidence type="ECO:0000259" key="5">
    <source>
        <dbReference type="Pfam" id="PF07726"/>
    </source>
</evidence>
<dbReference type="EC" id="3.6.3.-" evidence="7"/>
<feature type="domain" description="ATPase AAA-3" evidence="5">
    <location>
        <begin position="69"/>
        <end position="199"/>
    </location>
</feature>
<evidence type="ECO:0000256" key="1">
    <source>
        <dbReference type="ARBA" id="ARBA00022741"/>
    </source>
</evidence>
<evidence type="ECO:0000313" key="7">
    <source>
        <dbReference type="EMBL" id="QBI56322.1"/>
    </source>
</evidence>
<dbReference type="InterPro" id="IPR027417">
    <property type="entry name" value="P-loop_NTPase"/>
</dbReference>
<dbReference type="InterPro" id="IPR041628">
    <property type="entry name" value="ChlI/MoxR_AAA_lid"/>
</dbReference>
<sequence length="348" mass="37460">MTTSVPQADSAPPSSGRRAGDAPEAPLTESEAAEHAARFHRLAAEVGSAVLGKTDMVRLALVAMLSEGHVLLEDVPGVGKTTLARAIAAATDGEWHRIQFTPDLLPSDVTGVPVFNQDTREFQFHPGPVFGNVVIADEINRASPKAQSALLEVMEERQVTVDGKRYPVPRPFLVVATQNPVEMDGTYRLPEAQLDRFLIRLSLGYPDADSELAIMRGDRLTATADLQTVVDADRLAETTAAAERVHIHEAIYRYALDLAHTSRGHDEIHVGVSPRATAALMRALRMFVLTEGRHYATPEDVKALAVPVWAHRLVLAAGSAVSGRSPADVMADIVDRTPTPQPVQFGGG</sequence>
<keyword evidence="7" id="KW-0378">Hydrolase</keyword>
<dbReference type="InterPro" id="IPR050764">
    <property type="entry name" value="CbbQ/NirQ/NorQ/GpvN"/>
</dbReference>
<evidence type="ECO:0000256" key="3">
    <source>
        <dbReference type="ARBA" id="ARBA00061607"/>
    </source>
</evidence>
<dbReference type="AlphaFoldDB" id="A0A4V0ZKA7"/>
<reference evidence="7 8" key="1">
    <citation type="submission" date="2019-02" db="EMBL/GenBank/DDBJ databases">
        <authorList>
            <person name="Khodamoradi S."/>
            <person name="Hahnke R.L."/>
            <person name="Kaempfer P."/>
            <person name="Schumann P."/>
            <person name="Rohde M."/>
            <person name="Steinert M."/>
            <person name="Luzhetskyy A."/>
            <person name="Wink J."/>
            <person name="Ruckert C."/>
        </authorList>
    </citation>
    <scope>NUCLEOTIDE SEQUENCE [LARGE SCALE GENOMIC DNA]</scope>
    <source>
        <strain evidence="7 8">M2</strain>
    </source>
</reference>
<evidence type="ECO:0000313" key="8">
    <source>
        <dbReference type="Proteomes" id="UP000292235"/>
    </source>
</evidence>
<comment type="similarity">
    <text evidence="3">Belongs to the MoxR family.</text>
</comment>
<dbReference type="InterPro" id="IPR011703">
    <property type="entry name" value="ATPase_AAA-3"/>
</dbReference>
<dbReference type="PIRSF" id="PIRSF002849">
    <property type="entry name" value="AAA_ATPase_chaperone_MoxR_prd"/>
    <property type="match status" value="1"/>
</dbReference>
<keyword evidence="8" id="KW-1185">Reference proteome</keyword>
<gene>
    <name evidence="7" type="primary">ravA</name>
    <name evidence="7" type="ORF">EKD16_22845</name>
</gene>
<evidence type="ECO:0000259" key="6">
    <source>
        <dbReference type="Pfam" id="PF17863"/>
    </source>
</evidence>
<dbReference type="KEGG" id="strr:EKD16_22845"/>
<dbReference type="Pfam" id="PF07726">
    <property type="entry name" value="AAA_3"/>
    <property type="match status" value="1"/>
</dbReference>
<keyword evidence="2" id="KW-0067">ATP-binding</keyword>
<dbReference type="GO" id="GO:0016887">
    <property type="term" value="F:ATP hydrolysis activity"/>
    <property type="evidence" value="ECO:0007669"/>
    <property type="project" value="InterPro"/>
</dbReference>
<evidence type="ECO:0000256" key="4">
    <source>
        <dbReference type="SAM" id="MobiDB-lite"/>
    </source>
</evidence>
<keyword evidence="1" id="KW-0547">Nucleotide-binding</keyword>
<dbReference type="PANTHER" id="PTHR42759">
    <property type="entry name" value="MOXR FAMILY PROTEIN"/>
    <property type="match status" value="1"/>
</dbReference>
<dbReference type="Proteomes" id="UP000292235">
    <property type="component" value="Chromosome"/>
</dbReference>